<feature type="domain" description="J" evidence="1">
    <location>
        <begin position="9"/>
        <end position="64"/>
    </location>
</feature>
<name>A0A383EFI8_9ZZZZ</name>
<dbReference type="EMBL" id="UINC01225164">
    <property type="protein sequence ID" value="SVE55110.1"/>
    <property type="molecule type" value="Genomic_DNA"/>
</dbReference>
<dbReference type="AlphaFoldDB" id="A0A383EFI8"/>
<protein>
    <recommendedName>
        <fullName evidence="1">J domain-containing protein</fullName>
    </recommendedName>
</protein>
<dbReference type="PROSITE" id="PS50076">
    <property type="entry name" value="DNAJ_2"/>
    <property type="match status" value="1"/>
</dbReference>
<accession>A0A383EFI8</accession>
<dbReference type="InterPro" id="IPR001623">
    <property type="entry name" value="DnaJ_domain"/>
</dbReference>
<dbReference type="InterPro" id="IPR036869">
    <property type="entry name" value="J_dom_sf"/>
</dbReference>
<dbReference type="CDD" id="cd06257">
    <property type="entry name" value="DnaJ"/>
    <property type="match status" value="1"/>
</dbReference>
<reference evidence="2" key="1">
    <citation type="submission" date="2018-05" db="EMBL/GenBank/DDBJ databases">
        <authorList>
            <person name="Lanie J.A."/>
            <person name="Ng W.-L."/>
            <person name="Kazmierczak K.M."/>
            <person name="Andrzejewski T.M."/>
            <person name="Davidsen T.M."/>
            <person name="Wayne K.J."/>
            <person name="Tettelin H."/>
            <person name="Glass J.I."/>
            <person name="Rusch D."/>
            <person name="Podicherti R."/>
            <person name="Tsui H.-C.T."/>
            <person name="Winkler M.E."/>
        </authorList>
    </citation>
    <scope>NUCLEOTIDE SEQUENCE</scope>
</reference>
<gene>
    <name evidence="2" type="ORF">METZ01_LOCUS507964</name>
</gene>
<organism evidence="2">
    <name type="scientific">marine metagenome</name>
    <dbReference type="NCBI Taxonomy" id="408172"/>
    <lineage>
        <taxon>unclassified sequences</taxon>
        <taxon>metagenomes</taxon>
        <taxon>ecological metagenomes</taxon>
    </lineage>
</organism>
<proteinExistence type="predicted"/>
<dbReference type="Gene3D" id="1.10.287.110">
    <property type="entry name" value="DnaJ domain"/>
    <property type="match status" value="1"/>
</dbReference>
<dbReference type="SUPFAM" id="SSF46565">
    <property type="entry name" value="Chaperone J-domain"/>
    <property type="match status" value="1"/>
</dbReference>
<evidence type="ECO:0000259" key="1">
    <source>
        <dbReference type="PROSITE" id="PS50076"/>
    </source>
</evidence>
<sequence>MFSEVQLPDYYQLLGVQPGVTQKAIDLAYQKLISKFDSSEVQPDSVDQASLKERIEMAQEAYDT</sequence>
<evidence type="ECO:0000313" key="2">
    <source>
        <dbReference type="EMBL" id="SVE55110.1"/>
    </source>
</evidence>
<feature type="non-terminal residue" evidence="2">
    <location>
        <position position="64"/>
    </location>
</feature>